<sequence>MIIYNSEDIVVHYESGDTNYVIVTFMGIGEENNSETEYFLKGYCLKHKISCIGFTSKKRSWYTSSYMKNALKKALSIITQNYQHSIGIGFSAGGFAAIYYAKSLNLDCVFSFAPSFKIDIEYYKSKYNLSSNHINHFNSIWRGNFNKNESIEKKTIVLFDPYNLTDKLMKEELIRFFEEKPRNNNLLFIPIFYALHLIPLSFRRSDIYHEMIYFSLGRITFDKLKEKISYVRRHNITNIYHRLRLGHRQHPLLTYRVLKSNFWKNPKIQKSKKI</sequence>
<dbReference type="EMBL" id="CP060244">
    <property type="protein sequence ID" value="QNT77970.1"/>
    <property type="molecule type" value="Genomic_DNA"/>
</dbReference>
<dbReference type="InterPro" id="IPR029058">
    <property type="entry name" value="AB_hydrolase_fold"/>
</dbReference>
<dbReference type="SUPFAM" id="SSF53474">
    <property type="entry name" value="alpha/beta-Hydrolases"/>
    <property type="match status" value="1"/>
</dbReference>
<keyword evidence="2" id="KW-1185">Reference proteome</keyword>
<reference evidence="1 2" key="1">
    <citation type="submission" date="2020-08" db="EMBL/GenBank/DDBJ databases">
        <title>Complete genome sequence of Entomobacter blattae G55GP.</title>
        <authorList>
            <person name="Poehlein A."/>
            <person name="Guzman J."/>
            <person name="Daniel R."/>
            <person name="Vilcinskas A."/>
        </authorList>
    </citation>
    <scope>NUCLEOTIDE SEQUENCE [LARGE SCALE GENOMIC DNA]</scope>
    <source>
        <strain evidence="1 2">G55GP</strain>
    </source>
</reference>
<dbReference type="KEGG" id="ebla:JGUZn3_07350"/>
<evidence type="ECO:0000313" key="1">
    <source>
        <dbReference type="EMBL" id="QNT77970.1"/>
    </source>
</evidence>
<evidence type="ECO:0008006" key="3">
    <source>
        <dbReference type="Google" id="ProtNLM"/>
    </source>
</evidence>
<proteinExistence type="predicted"/>
<dbReference type="AlphaFoldDB" id="A0A7H1NQB0"/>
<evidence type="ECO:0000313" key="2">
    <source>
        <dbReference type="Proteomes" id="UP000516349"/>
    </source>
</evidence>
<dbReference type="RefSeq" id="WP_203414357.1">
    <property type="nucleotide sequence ID" value="NZ_CP060244.1"/>
</dbReference>
<name>A0A7H1NQB0_9PROT</name>
<organism evidence="1 2">
    <name type="scientific">Entomobacter blattae</name>
    <dbReference type="NCBI Taxonomy" id="2762277"/>
    <lineage>
        <taxon>Bacteria</taxon>
        <taxon>Pseudomonadati</taxon>
        <taxon>Pseudomonadota</taxon>
        <taxon>Alphaproteobacteria</taxon>
        <taxon>Acetobacterales</taxon>
        <taxon>Acetobacteraceae</taxon>
        <taxon>Entomobacter</taxon>
    </lineage>
</organism>
<protein>
    <recommendedName>
        <fullName evidence="3">Alpha/beta hydrolase</fullName>
    </recommendedName>
</protein>
<accession>A0A7H1NQB0</accession>
<dbReference type="Proteomes" id="UP000516349">
    <property type="component" value="Chromosome"/>
</dbReference>
<dbReference type="Gene3D" id="3.40.50.1820">
    <property type="entry name" value="alpha/beta hydrolase"/>
    <property type="match status" value="1"/>
</dbReference>
<gene>
    <name evidence="1" type="ORF">JGUZn3_07350</name>
</gene>